<dbReference type="Pfam" id="PF15669">
    <property type="entry name" value="CCDC24"/>
    <property type="match status" value="1"/>
</dbReference>
<feature type="compositionally biased region" description="Polar residues" evidence="2">
    <location>
        <begin position="117"/>
        <end position="132"/>
    </location>
</feature>
<dbReference type="AlphaFoldDB" id="A0AAD1UA50"/>
<evidence type="ECO:0000313" key="4">
    <source>
        <dbReference type="Proteomes" id="UP001295684"/>
    </source>
</evidence>
<keyword evidence="4" id="KW-1185">Reference proteome</keyword>
<dbReference type="Proteomes" id="UP001295684">
    <property type="component" value="Unassembled WGS sequence"/>
</dbReference>
<dbReference type="InterPro" id="IPR031367">
    <property type="entry name" value="CCDC24"/>
</dbReference>
<feature type="region of interest" description="Disordered" evidence="2">
    <location>
        <begin position="240"/>
        <end position="265"/>
    </location>
</feature>
<protein>
    <submittedName>
        <fullName evidence="3">Uncharacterized protein</fullName>
    </submittedName>
</protein>
<feature type="region of interest" description="Disordered" evidence="2">
    <location>
        <begin position="117"/>
        <end position="142"/>
    </location>
</feature>
<accession>A0AAD1UA50</accession>
<gene>
    <name evidence="3" type="ORF">ECRASSUSDP1_LOCUS4868</name>
</gene>
<proteinExistence type="predicted"/>
<keyword evidence="1" id="KW-0175">Coiled coil</keyword>
<comment type="caution">
    <text evidence="3">The sequence shown here is derived from an EMBL/GenBank/DDBJ whole genome shotgun (WGS) entry which is preliminary data.</text>
</comment>
<evidence type="ECO:0000313" key="3">
    <source>
        <dbReference type="EMBL" id="CAI2363532.1"/>
    </source>
</evidence>
<organism evidence="3 4">
    <name type="scientific">Euplotes crassus</name>
    <dbReference type="NCBI Taxonomy" id="5936"/>
    <lineage>
        <taxon>Eukaryota</taxon>
        <taxon>Sar</taxon>
        <taxon>Alveolata</taxon>
        <taxon>Ciliophora</taxon>
        <taxon>Intramacronucleata</taxon>
        <taxon>Spirotrichea</taxon>
        <taxon>Hypotrichia</taxon>
        <taxon>Euplotida</taxon>
        <taxon>Euplotidae</taxon>
        <taxon>Moneuplotes</taxon>
    </lineage>
</organism>
<feature type="compositionally biased region" description="Basic and acidic residues" evidence="2">
    <location>
        <begin position="240"/>
        <end position="254"/>
    </location>
</feature>
<dbReference type="PANTHER" id="PTHR28601">
    <property type="entry name" value="COILED-COIL DOMAIN-CONTAINING PROTEIN 24"/>
    <property type="match status" value="1"/>
</dbReference>
<reference evidence="3" key="1">
    <citation type="submission" date="2023-07" db="EMBL/GenBank/DDBJ databases">
        <authorList>
            <consortium name="AG Swart"/>
            <person name="Singh M."/>
            <person name="Singh A."/>
            <person name="Seah K."/>
            <person name="Emmerich C."/>
        </authorList>
    </citation>
    <scope>NUCLEOTIDE SEQUENCE</scope>
    <source>
        <strain evidence="3">DP1</strain>
    </source>
</reference>
<evidence type="ECO:0000256" key="1">
    <source>
        <dbReference type="SAM" id="Coils"/>
    </source>
</evidence>
<sequence>MVKANLNGSEEDEFTRIIGLELVQKNEELRAELENYMDIVADLQAMNLEEETKEDPSETKTPSRIFLNKNTEFLEKEISFFITNLRRKAKKNGLDEDMLIPASNKRDMQIVSYVQNKSNATDRPVSASTRMSSKYEDTPDNASMASTFPNGFAGKSGKMIPQLPFDKCVLDFGKSEIEIVKEIAKIIEQETTELEEEIQVQQDLVMNRGKPKELPKPVEIEEPSTKELFEFKSRLEEKFLNTGKEENNKSDSFKMNKSKNQLPSLKTKKVKLPLKINKKAIEENGEDRSKCLPKTGKSLKFKRSETTNGISRKRIKIKRADSNGGTPGKDISTNGLKLRKRKPLTTLPGKRAASRPAIKKESIYGLDVDFLKDIGNEDIVKEYKQHQKKEVEDKYQKKSGCILSLEQKFKKPTKLREICKEFRDGM</sequence>
<evidence type="ECO:0000256" key="2">
    <source>
        <dbReference type="SAM" id="MobiDB-lite"/>
    </source>
</evidence>
<dbReference type="PANTHER" id="PTHR28601:SF1">
    <property type="entry name" value="COILED-COIL DOMAIN-CONTAINING PROTEIN 24"/>
    <property type="match status" value="1"/>
</dbReference>
<dbReference type="EMBL" id="CAMPGE010004684">
    <property type="protein sequence ID" value="CAI2363532.1"/>
    <property type="molecule type" value="Genomic_DNA"/>
</dbReference>
<name>A0AAD1UA50_EUPCR</name>
<feature type="coiled-coil region" evidence="1">
    <location>
        <begin position="177"/>
        <end position="204"/>
    </location>
</feature>